<dbReference type="GO" id="GO:0015276">
    <property type="term" value="F:ligand-gated monoatomic ion channel activity"/>
    <property type="evidence" value="ECO:0007669"/>
    <property type="project" value="InterPro"/>
</dbReference>
<evidence type="ECO:0000259" key="17">
    <source>
        <dbReference type="SMART" id="SM00079"/>
    </source>
</evidence>
<feature type="chain" id="PRO_5043022608" description="Glutamate receptor" evidence="16">
    <location>
        <begin position="31"/>
        <end position="891"/>
    </location>
</feature>
<comment type="function">
    <text evidence="13">Glutamate-gated receptor that probably acts as non-selective cation channel.</text>
</comment>
<evidence type="ECO:0000256" key="1">
    <source>
        <dbReference type="ARBA" id="ARBA00004141"/>
    </source>
</evidence>
<dbReference type="SUPFAM" id="SSF53850">
    <property type="entry name" value="Periplasmic binding protein-like II"/>
    <property type="match status" value="1"/>
</dbReference>
<dbReference type="Pfam" id="PF01094">
    <property type="entry name" value="ANF_receptor"/>
    <property type="match status" value="1"/>
</dbReference>
<keyword evidence="3 13" id="KW-0813">Transport</keyword>
<evidence type="ECO:0000256" key="12">
    <source>
        <dbReference type="ARBA" id="ARBA00023303"/>
    </source>
</evidence>
<dbReference type="EMBL" id="JBAMMX010000023">
    <property type="protein sequence ID" value="KAK6917656.1"/>
    <property type="molecule type" value="Genomic_DNA"/>
</dbReference>
<feature type="transmembrane region" description="Helical" evidence="15">
    <location>
        <begin position="815"/>
        <end position="835"/>
    </location>
</feature>
<evidence type="ECO:0000256" key="10">
    <source>
        <dbReference type="ARBA" id="ARBA00023180"/>
    </source>
</evidence>
<evidence type="ECO:0000256" key="9">
    <source>
        <dbReference type="ARBA" id="ARBA00023170"/>
    </source>
</evidence>
<evidence type="ECO:0000256" key="4">
    <source>
        <dbReference type="ARBA" id="ARBA00022692"/>
    </source>
</evidence>
<keyword evidence="19" id="KW-1185">Reference proteome</keyword>
<keyword evidence="14" id="KW-1015">Disulfide bond</keyword>
<dbReference type="Gene3D" id="1.10.287.70">
    <property type="match status" value="1"/>
</dbReference>
<evidence type="ECO:0000256" key="7">
    <source>
        <dbReference type="ARBA" id="ARBA00023065"/>
    </source>
</evidence>
<evidence type="ECO:0000256" key="5">
    <source>
        <dbReference type="ARBA" id="ARBA00022729"/>
    </source>
</evidence>
<dbReference type="Pfam" id="PF00060">
    <property type="entry name" value="Lig_chan"/>
    <property type="match status" value="1"/>
</dbReference>
<keyword evidence="10" id="KW-0325">Glycoprotein</keyword>
<name>A0AAN8YYD8_9MAGN</name>
<keyword evidence="11 13" id="KW-1071">Ligand-gated ion channel</keyword>
<dbReference type="FunFam" id="1.10.287.70:FF:000037">
    <property type="entry name" value="Glutamate receptor"/>
    <property type="match status" value="1"/>
</dbReference>
<dbReference type="InterPro" id="IPR015683">
    <property type="entry name" value="Ionotropic_Glu_rcpt"/>
</dbReference>
<dbReference type="InterPro" id="IPR001828">
    <property type="entry name" value="ANF_lig-bd_rcpt"/>
</dbReference>
<keyword evidence="8 13" id="KW-0472">Membrane</keyword>
<feature type="domain" description="Ionotropic glutamate receptor C-terminal" evidence="17">
    <location>
        <begin position="459"/>
        <end position="795"/>
    </location>
</feature>
<evidence type="ECO:0000256" key="3">
    <source>
        <dbReference type="ARBA" id="ARBA00022448"/>
    </source>
</evidence>
<keyword evidence="4 15" id="KW-0812">Transmembrane</keyword>
<evidence type="ECO:0000256" key="11">
    <source>
        <dbReference type="ARBA" id="ARBA00023286"/>
    </source>
</evidence>
<feature type="signal peptide" evidence="16">
    <location>
        <begin position="1"/>
        <end position="30"/>
    </location>
</feature>
<dbReference type="PANTHER" id="PTHR18966">
    <property type="entry name" value="IONOTROPIC GLUTAMATE RECEPTOR"/>
    <property type="match status" value="1"/>
</dbReference>
<proteinExistence type="inferred from homology"/>
<evidence type="ECO:0000256" key="16">
    <source>
        <dbReference type="SAM" id="SignalP"/>
    </source>
</evidence>
<dbReference type="GO" id="GO:0016020">
    <property type="term" value="C:membrane"/>
    <property type="evidence" value="ECO:0007669"/>
    <property type="project" value="UniProtKB-SubCell"/>
</dbReference>
<dbReference type="FunFam" id="3.40.50.2300:FF:000188">
    <property type="entry name" value="Glutamate receptor"/>
    <property type="match status" value="1"/>
</dbReference>
<evidence type="ECO:0000313" key="18">
    <source>
        <dbReference type="EMBL" id="KAK6917656.1"/>
    </source>
</evidence>
<evidence type="ECO:0000256" key="14">
    <source>
        <dbReference type="PIRSR" id="PIRSR037090-50"/>
    </source>
</evidence>
<dbReference type="Proteomes" id="UP001370490">
    <property type="component" value="Unassembled WGS sequence"/>
</dbReference>
<gene>
    <name evidence="18" type="ORF">RJ641_018407</name>
</gene>
<keyword evidence="6 15" id="KW-1133">Transmembrane helix</keyword>
<dbReference type="InterPro" id="IPR028082">
    <property type="entry name" value="Peripla_BP_I"/>
</dbReference>
<dbReference type="InterPro" id="IPR044440">
    <property type="entry name" value="GABAb_receptor_plant_PBP1"/>
</dbReference>
<dbReference type="Gene3D" id="3.40.50.2300">
    <property type="match status" value="2"/>
</dbReference>
<evidence type="ECO:0000256" key="13">
    <source>
        <dbReference type="PIRNR" id="PIRNR037090"/>
    </source>
</evidence>
<dbReference type="Pfam" id="PF10613">
    <property type="entry name" value="Lig_chan-Glu_bd"/>
    <property type="match status" value="1"/>
</dbReference>
<evidence type="ECO:0000256" key="15">
    <source>
        <dbReference type="SAM" id="Phobius"/>
    </source>
</evidence>
<comment type="subcellular location">
    <subcellularLocation>
        <location evidence="1">Membrane</location>
        <topology evidence="1">Multi-pass membrane protein</topology>
    </subcellularLocation>
</comment>
<dbReference type="PIRSF" id="PIRSF037090">
    <property type="entry name" value="Iontro_Glu-like_rcpt_pln"/>
    <property type="match status" value="1"/>
</dbReference>
<keyword evidence="5 16" id="KW-0732">Signal</keyword>
<accession>A0AAN8YYD8</accession>
<dbReference type="InterPro" id="IPR019594">
    <property type="entry name" value="Glu/Gly-bd"/>
</dbReference>
<dbReference type="SUPFAM" id="SSF53822">
    <property type="entry name" value="Periplasmic binding protein-like I"/>
    <property type="match status" value="1"/>
</dbReference>
<dbReference type="InterPro" id="IPR001320">
    <property type="entry name" value="Iontro_rcpt_C"/>
</dbReference>
<keyword evidence="9 13" id="KW-0675">Receptor</keyword>
<protein>
    <recommendedName>
        <fullName evidence="13">Glutamate receptor</fullName>
    </recommendedName>
</protein>
<keyword evidence="7 13" id="KW-0406">Ion transport</keyword>
<dbReference type="FunFam" id="3.40.190.10:FF:000054">
    <property type="entry name" value="Glutamate receptor"/>
    <property type="match status" value="1"/>
</dbReference>
<dbReference type="Gene3D" id="3.40.190.10">
    <property type="entry name" value="Periplasmic binding protein-like II"/>
    <property type="match status" value="3"/>
</dbReference>
<keyword evidence="12 13" id="KW-0407">Ion channel</keyword>
<organism evidence="18 19">
    <name type="scientific">Dillenia turbinata</name>
    <dbReference type="NCBI Taxonomy" id="194707"/>
    <lineage>
        <taxon>Eukaryota</taxon>
        <taxon>Viridiplantae</taxon>
        <taxon>Streptophyta</taxon>
        <taxon>Embryophyta</taxon>
        <taxon>Tracheophyta</taxon>
        <taxon>Spermatophyta</taxon>
        <taxon>Magnoliopsida</taxon>
        <taxon>eudicotyledons</taxon>
        <taxon>Gunneridae</taxon>
        <taxon>Pentapetalae</taxon>
        <taxon>Dilleniales</taxon>
        <taxon>Dilleniaceae</taxon>
        <taxon>Dillenia</taxon>
    </lineage>
</organism>
<dbReference type="CDD" id="cd13686">
    <property type="entry name" value="GluR_Plant"/>
    <property type="match status" value="1"/>
</dbReference>
<feature type="disulfide bond" evidence="14">
    <location>
        <begin position="743"/>
        <end position="799"/>
    </location>
</feature>
<evidence type="ECO:0000256" key="2">
    <source>
        <dbReference type="ARBA" id="ARBA00008685"/>
    </source>
</evidence>
<comment type="similarity">
    <text evidence="2 13">Belongs to the glutamate-gated ion channel (TC 1.A.10.1) family.</text>
</comment>
<dbReference type="InterPro" id="IPR017103">
    <property type="entry name" value="Iontropic_Glu_rcpt_pln"/>
</dbReference>
<dbReference type="AlphaFoldDB" id="A0AAN8YYD8"/>
<evidence type="ECO:0000256" key="8">
    <source>
        <dbReference type="ARBA" id="ARBA00023136"/>
    </source>
</evidence>
<sequence>MSFKFIMTVPKSFIFISLCLFFIYSHGCQADDKTETVNIGAIIDGESRVGKEMKTAMKIAVENFNNNSTTHKLALNIKDSGKNSLQTVFNADELIKEKQVQVILGTDSWDEAVLVADVGTRSKVPVLSFAGAAITTPLLSTRWPFLVQMASNASEEMRCVSGIVGTYDWRRVIAIYELDAHGGDSGLLSVLSEALQHVGSEIEYSLAFPPISSLSDPNKVILEELEKLQNKRSRVFILLRSSMSLASYLFPQVNKMGLIGRGTAWIVTETIAGLLNSLDSSIISSMQGALGIKAYYPQNSKSYRVFQYQFRQILRAEYPEEDNFEPGIHALRAYDAVSTIIHALGKLHGSTSTSALLLKSILASDFDGLSGKIQFQDGRRASSPTFQILNVYGKSYKELEFCPQAGRFSKNVVEENGVRSRSDDGRNRKVESASQVIWPGNILRVPKGWAMPSTDMPLKIGIPGRTSFEKFVKVDKTRPTSEPTGFCIDVFKETVKILEQKYPLQYDFFPHYGIYEDLIDLVFNGTYDAVIGDVTILANRSNYVEFTQPYAESGLSMVVPVKSEDWAWIIFKPFTYEMWIVTGAIIIYTMLIVLLLEHQDNPEFRGRWREKLGTALYFTFSSLFFAHKEKIQRNSTKIVLVVWLFAVFVLTSSYTASLSSMLTVKRLEASVTDIDWLRRTKSKIGCDGDSFVVNYLKDVLHFEEQNIIHIDSEYKYPEAFSSGNITAAFFEVPYKKVFLNQYCKKYTSIEGQWRFGGLGFVFPKGSPFTEDFSDAILTISENGILKELDKRWFSPSTDCSSPDNSTDSLSLKGFWGLYLLTGATSTICFLIFQLGGLRQHNRNAAEINRTLSRRSSWTVSGPLDADELELVNPTENAKEPQALPSVEVEMV</sequence>
<feature type="transmembrane region" description="Helical" evidence="15">
    <location>
        <begin position="578"/>
        <end position="596"/>
    </location>
</feature>
<feature type="transmembrane region" description="Helical" evidence="15">
    <location>
        <begin position="638"/>
        <end position="656"/>
    </location>
</feature>
<dbReference type="SMART" id="SM00079">
    <property type="entry name" value="PBPe"/>
    <property type="match status" value="1"/>
</dbReference>
<evidence type="ECO:0000256" key="6">
    <source>
        <dbReference type="ARBA" id="ARBA00022989"/>
    </source>
</evidence>
<evidence type="ECO:0000313" key="19">
    <source>
        <dbReference type="Proteomes" id="UP001370490"/>
    </source>
</evidence>
<dbReference type="CDD" id="cd19990">
    <property type="entry name" value="PBP1_GABAb_receptor_plant"/>
    <property type="match status" value="1"/>
</dbReference>
<comment type="caution">
    <text evidence="18">The sequence shown here is derived from an EMBL/GenBank/DDBJ whole genome shotgun (WGS) entry which is preliminary data.</text>
</comment>
<reference evidence="18 19" key="1">
    <citation type="submission" date="2023-12" db="EMBL/GenBank/DDBJ databases">
        <title>A high-quality genome assembly for Dillenia turbinata (Dilleniales).</title>
        <authorList>
            <person name="Chanderbali A."/>
        </authorList>
    </citation>
    <scope>NUCLEOTIDE SEQUENCE [LARGE SCALE GENOMIC DNA]</scope>
    <source>
        <strain evidence="18">LSX21</strain>
        <tissue evidence="18">Leaf</tissue>
    </source>
</reference>